<accession>K9ZZ92</accession>
<dbReference type="KEGG" id="dpd:Deipe_1422"/>
<dbReference type="eggNOG" id="COG3915">
    <property type="taxonomic scope" value="Bacteria"/>
</dbReference>
<dbReference type="AlphaFoldDB" id="K9ZZ92"/>
<dbReference type="HOGENOM" id="CLU_110165_2_1_0"/>
<reference evidence="3" key="1">
    <citation type="submission" date="2012-03" db="EMBL/GenBank/DDBJ databases">
        <title>Complete sequence of chromosome of Deinococcus peraridilitoris DSM 19664.</title>
        <authorList>
            <person name="Lucas S."/>
            <person name="Copeland A."/>
            <person name="Lapidus A."/>
            <person name="Glavina del Rio T."/>
            <person name="Dalin E."/>
            <person name="Tice H."/>
            <person name="Bruce D."/>
            <person name="Goodwin L."/>
            <person name="Pitluck S."/>
            <person name="Peters L."/>
            <person name="Mikhailova N."/>
            <person name="Lu M."/>
            <person name="Kyrpides N."/>
            <person name="Mavromatis K."/>
            <person name="Ivanova N."/>
            <person name="Brettin T."/>
            <person name="Detter J.C."/>
            <person name="Han C."/>
            <person name="Larimer F."/>
            <person name="Land M."/>
            <person name="Hauser L."/>
            <person name="Markowitz V."/>
            <person name="Cheng J.-F."/>
            <person name="Hugenholtz P."/>
            <person name="Woyke T."/>
            <person name="Wu D."/>
            <person name="Pukall R."/>
            <person name="Steenblock K."/>
            <person name="Brambilla E."/>
            <person name="Klenk H.-P."/>
            <person name="Eisen J.A."/>
        </authorList>
    </citation>
    <scope>NUCLEOTIDE SEQUENCE [LARGE SCALE GENOMIC DNA]</scope>
    <source>
        <strain evidence="3">DSM 19664 / LMG 22246 / CIP 109416 / KR-200</strain>
    </source>
</reference>
<organism evidence="2 3">
    <name type="scientific">Deinococcus peraridilitoris (strain DSM 19664 / LMG 22246 / CIP 109416 / KR-200)</name>
    <dbReference type="NCBI Taxonomy" id="937777"/>
    <lineage>
        <taxon>Bacteria</taxon>
        <taxon>Thermotogati</taxon>
        <taxon>Deinococcota</taxon>
        <taxon>Deinococci</taxon>
        <taxon>Deinococcales</taxon>
        <taxon>Deinococcaceae</taxon>
        <taxon>Deinococcus</taxon>
    </lineage>
</organism>
<dbReference type="EMBL" id="CP003382">
    <property type="protein sequence ID" value="AFZ66963.1"/>
    <property type="molecule type" value="Genomic_DNA"/>
</dbReference>
<dbReference type="InterPro" id="IPR000572">
    <property type="entry name" value="OxRdtase_Mopterin-bd_dom"/>
</dbReference>
<dbReference type="Proteomes" id="UP000010467">
    <property type="component" value="Chromosome"/>
</dbReference>
<evidence type="ECO:0000313" key="3">
    <source>
        <dbReference type="Proteomes" id="UP000010467"/>
    </source>
</evidence>
<dbReference type="InterPro" id="IPR036374">
    <property type="entry name" value="OxRdtase_Mopterin-bd_sf"/>
</dbReference>
<evidence type="ECO:0000313" key="2">
    <source>
        <dbReference type="EMBL" id="AFZ66963.1"/>
    </source>
</evidence>
<protein>
    <recommendedName>
        <fullName evidence="1">Oxidoreductase molybdopterin-binding domain-containing protein</fullName>
    </recommendedName>
</protein>
<dbReference type="SUPFAM" id="SSF56524">
    <property type="entry name" value="Oxidoreductase molybdopterin-binding domain"/>
    <property type="match status" value="1"/>
</dbReference>
<proteinExistence type="predicted"/>
<evidence type="ECO:0000259" key="1">
    <source>
        <dbReference type="Pfam" id="PF00174"/>
    </source>
</evidence>
<dbReference type="PATRIC" id="fig|937777.3.peg.1428"/>
<dbReference type="STRING" id="937777.Deipe_1422"/>
<feature type="domain" description="Oxidoreductase molybdopterin-binding" evidence="1">
    <location>
        <begin position="56"/>
        <end position="130"/>
    </location>
</feature>
<name>K9ZZ92_DEIPD</name>
<keyword evidence="3" id="KW-1185">Reference proteome</keyword>
<sequence>MAYREVHPPRALPARAEGEKILLRVDTPTGERLFTLRQLEALRAVEYRTEHPQLNKTFAYQGVLLSDLAKEVGLQGRDLRLEAVNNYGSTIARRDYEDYPVLLAYRADGEPISMQNKGPLTVVFPTHAYARRFPELKYGAQWVWYVNKVRTP</sequence>
<dbReference type="Pfam" id="PF00174">
    <property type="entry name" value="Oxidored_molyb"/>
    <property type="match status" value="1"/>
</dbReference>
<dbReference type="Gene3D" id="3.90.420.10">
    <property type="entry name" value="Oxidoreductase, molybdopterin-binding domain"/>
    <property type="match status" value="1"/>
</dbReference>
<gene>
    <name evidence="2" type="ordered locus">Deipe_1422</name>
</gene>